<organism evidence="3 4">
    <name type="scientific">Lutimonas vermicola</name>
    <dbReference type="NCBI Taxonomy" id="414288"/>
    <lineage>
        <taxon>Bacteria</taxon>
        <taxon>Pseudomonadati</taxon>
        <taxon>Bacteroidota</taxon>
        <taxon>Flavobacteriia</taxon>
        <taxon>Flavobacteriales</taxon>
        <taxon>Flavobacteriaceae</taxon>
        <taxon>Lutimonas</taxon>
    </lineage>
</organism>
<evidence type="ECO:0000256" key="1">
    <source>
        <dbReference type="SAM" id="SignalP"/>
    </source>
</evidence>
<keyword evidence="1" id="KW-0732">Signal</keyword>
<dbReference type="PROSITE" id="PS51257">
    <property type="entry name" value="PROKAR_LIPOPROTEIN"/>
    <property type="match status" value="1"/>
</dbReference>
<keyword evidence="4" id="KW-1185">Reference proteome</keyword>
<evidence type="ECO:0000313" key="4">
    <source>
        <dbReference type="Proteomes" id="UP001474120"/>
    </source>
</evidence>
<dbReference type="InterPro" id="IPR007621">
    <property type="entry name" value="TPM_dom"/>
</dbReference>
<dbReference type="PANTHER" id="PTHR30373">
    <property type="entry name" value="UPF0603 PROTEIN YGCG"/>
    <property type="match status" value="1"/>
</dbReference>
<feature type="domain" description="TPM" evidence="2">
    <location>
        <begin position="45"/>
        <end position="170"/>
    </location>
</feature>
<sequence length="173" mass="20103">MTFRKIFVILILIFVSCISTKAEAQTEKQKYEITLSEFPKQIGFVNDFENIFTEEQKDQLTKFLTYYKETSFREIAVITIDSIPENTDFDKYAMGMSDNWNVGKNSDGNGLTIVLSKSLRKVRISTTGITKNLYLSDEFCQKVIDENMIPEFKNENFYDGVLLGLNELIRKWI</sequence>
<dbReference type="PANTHER" id="PTHR30373:SF2">
    <property type="entry name" value="UPF0603 PROTEIN YGCG"/>
    <property type="match status" value="1"/>
</dbReference>
<dbReference type="RefSeq" id="WP_342160691.1">
    <property type="nucleotide sequence ID" value="NZ_JBCDNA010000002.1"/>
</dbReference>
<feature type="chain" id="PRO_5045413392" evidence="1">
    <location>
        <begin position="25"/>
        <end position="173"/>
    </location>
</feature>
<accession>A0ABU9L271</accession>
<evidence type="ECO:0000259" key="2">
    <source>
        <dbReference type="Pfam" id="PF04536"/>
    </source>
</evidence>
<comment type="caution">
    <text evidence="3">The sequence shown here is derived from an EMBL/GenBank/DDBJ whole genome shotgun (WGS) entry which is preliminary data.</text>
</comment>
<protein>
    <submittedName>
        <fullName evidence="3">TPM domain-containing protein</fullName>
    </submittedName>
</protein>
<dbReference type="Gene3D" id="3.10.310.50">
    <property type="match status" value="1"/>
</dbReference>
<proteinExistence type="predicted"/>
<gene>
    <name evidence="3" type="ORF">AABB81_11605</name>
</gene>
<dbReference type="EMBL" id="JBCDNA010000002">
    <property type="protein sequence ID" value="MEL4456546.1"/>
    <property type="molecule type" value="Genomic_DNA"/>
</dbReference>
<reference evidence="3 4" key="1">
    <citation type="submission" date="2024-04" db="EMBL/GenBank/DDBJ databases">
        <title>whole genome sequencing of Lutimonas vermicola strain IMCC1616.</title>
        <authorList>
            <person name="Bae S.S."/>
        </authorList>
    </citation>
    <scope>NUCLEOTIDE SEQUENCE [LARGE SCALE GENOMIC DNA]</scope>
    <source>
        <strain evidence="3 4">IMCC1616</strain>
    </source>
</reference>
<dbReference type="Proteomes" id="UP001474120">
    <property type="component" value="Unassembled WGS sequence"/>
</dbReference>
<name>A0ABU9L271_9FLAO</name>
<evidence type="ECO:0000313" key="3">
    <source>
        <dbReference type="EMBL" id="MEL4456546.1"/>
    </source>
</evidence>
<feature type="signal peptide" evidence="1">
    <location>
        <begin position="1"/>
        <end position="24"/>
    </location>
</feature>
<dbReference type="Pfam" id="PF04536">
    <property type="entry name" value="TPM_phosphatase"/>
    <property type="match status" value="1"/>
</dbReference>